<dbReference type="NCBIfam" id="TIGR04074">
    <property type="entry name" value="bacter_Hen1"/>
    <property type="match status" value="1"/>
</dbReference>
<dbReference type="EMBL" id="ADKM02000134">
    <property type="protein sequence ID" value="EGC01267.1"/>
    <property type="molecule type" value="Genomic_DNA"/>
</dbReference>
<dbReference type="AlphaFoldDB" id="E9SHU4"/>
<dbReference type="SUPFAM" id="SSF53335">
    <property type="entry name" value="S-adenosyl-L-methionine-dependent methyltransferases"/>
    <property type="match status" value="1"/>
</dbReference>
<evidence type="ECO:0000259" key="13">
    <source>
        <dbReference type="Pfam" id="PF08242"/>
    </source>
</evidence>
<keyword evidence="4 15" id="KW-0489">Methyltransferase</keyword>
<evidence type="ECO:0000256" key="7">
    <source>
        <dbReference type="ARBA" id="ARBA00022723"/>
    </source>
</evidence>
<evidence type="ECO:0000256" key="10">
    <source>
        <dbReference type="ARBA" id="ARBA00023158"/>
    </source>
</evidence>
<dbReference type="Gene3D" id="3.40.50.150">
    <property type="entry name" value="Vaccinia Virus protein VP39"/>
    <property type="match status" value="1"/>
</dbReference>
<organism evidence="15 16">
    <name type="scientific">Ruminococcus albus 8</name>
    <dbReference type="NCBI Taxonomy" id="246199"/>
    <lineage>
        <taxon>Bacteria</taxon>
        <taxon>Bacillati</taxon>
        <taxon>Bacillota</taxon>
        <taxon>Clostridia</taxon>
        <taxon>Eubacteriales</taxon>
        <taxon>Oscillospiraceae</taxon>
        <taxon>Ruminococcus</taxon>
    </lineage>
</organism>
<dbReference type="Gene3D" id="3.30.1610.20">
    <property type="entry name" value="Hen1, N-terminal domain"/>
    <property type="match status" value="1"/>
</dbReference>
<evidence type="ECO:0000256" key="8">
    <source>
        <dbReference type="ARBA" id="ARBA00022842"/>
    </source>
</evidence>
<keyword evidence="16" id="KW-1185">Reference proteome</keyword>
<dbReference type="InterPro" id="IPR013217">
    <property type="entry name" value="Methyltransf_12"/>
</dbReference>
<dbReference type="InterPro" id="IPR029063">
    <property type="entry name" value="SAM-dependent_MTases_sf"/>
</dbReference>
<comment type="similarity">
    <text evidence="2">Belongs to the methyltransferase superfamily. HEN1 family.</text>
</comment>
<dbReference type="InterPro" id="IPR026610">
    <property type="entry name" value="Hen1"/>
</dbReference>
<dbReference type="OrthoDB" id="626362at2"/>
<feature type="domain" description="Methyltransferase type 12" evidence="13">
    <location>
        <begin position="285"/>
        <end position="376"/>
    </location>
</feature>
<sequence>MLLTITYKGKNTQELGFLLHKNPDRAQQFELAYGKAYVFYPEVSDESTTAALLLDIDPLDLARGKVGSRDGGLFDYVNDRPYAATSFLSTAMVRIFGTAMNGKCDKRQELADTPLDLTARLASLKDNGDTELAKQLFEPLGYRVTVSRTQLDEKFPEWGSSPYIDLTISGKVKLSELLNHIYVLIPVFDKQKHYYMAEDEIKKLLEHGEGWLADHPQKEKITRRYFTARKSYARRAMDILNENEGADTVEEEQETPEKEVFTPLNTQRMETVRDAVLASGAASVIDLGCGECRLTSLLLNEQQIRRVAACDVSVSVLEKAAQRLHLDRMQPARRNKLTLMQASLTYRDKRFEGYDCACVVEVIEHIEPMRIPAFERAVFEFAAPRTVILTTPNREYNANYEHMEENALRHGDHRFEWTREEFRAWTEHICEKFGYSCEISGIGTNDEKLGTPTQMAVFTKAG</sequence>
<evidence type="ECO:0000256" key="2">
    <source>
        <dbReference type="ARBA" id="ARBA00009026"/>
    </source>
</evidence>
<keyword evidence="6" id="KW-0949">S-adenosyl-L-methionine</keyword>
<dbReference type="GO" id="GO:0001510">
    <property type="term" value="P:RNA methylation"/>
    <property type="evidence" value="ECO:0007669"/>
    <property type="project" value="InterPro"/>
</dbReference>
<dbReference type="eggNOG" id="COG2227">
    <property type="taxonomic scope" value="Bacteria"/>
</dbReference>
<evidence type="ECO:0000256" key="4">
    <source>
        <dbReference type="ARBA" id="ARBA00022603"/>
    </source>
</evidence>
<dbReference type="PANTHER" id="PTHR21404:SF3">
    <property type="entry name" value="SMALL RNA 2'-O-METHYLTRANSFERASE"/>
    <property type="match status" value="1"/>
</dbReference>
<dbReference type="CDD" id="cd02440">
    <property type="entry name" value="AdoMet_MTases"/>
    <property type="match status" value="1"/>
</dbReference>
<feature type="domain" description="Hen1 N-terminal" evidence="14">
    <location>
        <begin position="1"/>
        <end position="240"/>
    </location>
</feature>
<keyword evidence="5 15" id="KW-0808">Transferase</keyword>
<dbReference type="STRING" id="246199.CUS_7044"/>
<evidence type="ECO:0000256" key="12">
    <source>
        <dbReference type="ARBA" id="ARBA00048418"/>
    </source>
</evidence>
<dbReference type="PANTHER" id="PTHR21404">
    <property type="entry name" value="HEN1"/>
    <property type="match status" value="1"/>
</dbReference>
<dbReference type="GO" id="GO:0090486">
    <property type="term" value="F:small RNA 2'-O-methyltransferase activity"/>
    <property type="evidence" value="ECO:0007669"/>
    <property type="project" value="UniProtKB-EC"/>
</dbReference>
<keyword evidence="9" id="KW-0694">RNA-binding</keyword>
<comment type="caution">
    <text evidence="15">The sequence shown here is derived from an EMBL/GenBank/DDBJ whole genome shotgun (WGS) entry which is preliminary data.</text>
</comment>
<dbReference type="Pfam" id="PF08242">
    <property type="entry name" value="Methyltransf_12"/>
    <property type="match status" value="1"/>
</dbReference>
<evidence type="ECO:0000256" key="1">
    <source>
        <dbReference type="ARBA" id="ARBA00001946"/>
    </source>
</evidence>
<comment type="catalytic activity">
    <reaction evidence="12">
        <text>small RNA 3'-end nucleotide + S-adenosyl-L-methionine = small RNA 3'-end 2'-O-methylnucleotide + S-adenosyl-L-homocysteine + H(+)</text>
        <dbReference type="Rhea" id="RHEA:37887"/>
        <dbReference type="Rhea" id="RHEA-COMP:10415"/>
        <dbReference type="Rhea" id="RHEA-COMP:10416"/>
        <dbReference type="ChEBI" id="CHEBI:15378"/>
        <dbReference type="ChEBI" id="CHEBI:57856"/>
        <dbReference type="ChEBI" id="CHEBI:59789"/>
        <dbReference type="ChEBI" id="CHEBI:74896"/>
        <dbReference type="ChEBI" id="CHEBI:74898"/>
        <dbReference type="EC" id="2.1.1.386"/>
    </reaction>
</comment>
<dbReference type="RefSeq" id="WP_002853481.1">
    <property type="nucleotide sequence ID" value="NZ_ADKM02000134.1"/>
</dbReference>
<reference evidence="15 16" key="1">
    <citation type="submission" date="2011-02" db="EMBL/GenBank/DDBJ databases">
        <authorList>
            <person name="Nelson K.E."/>
            <person name="Sutton G."/>
            <person name="Torralba M."/>
            <person name="Durkin S."/>
            <person name="Harkins D."/>
            <person name="Montgomery R."/>
            <person name="Ziemer C."/>
            <person name="Klaassens E."/>
            <person name="Ocuiv P."/>
            <person name="Morrison M."/>
        </authorList>
    </citation>
    <scope>NUCLEOTIDE SEQUENCE [LARGE SCALE GENOMIC DNA]</scope>
    <source>
        <strain evidence="15 16">8</strain>
    </source>
</reference>
<proteinExistence type="inferred from homology"/>
<evidence type="ECO:0000313" key="15">
    <source>
        <dbReference type="EMBL" id="EGC01267.1"/>
    </source>
</evidence>
<keyword evidence="7" id="KW-0479">Metal-binding</keyword>
<evidence type="ECO:0000256" key="5">
    <source>
        <dbReference type="ARBA" id="ARBA00022679"/>
    </source>
</evidence>
<evidence type="ECO:0000256" key="3">
    <source>
        <dbReference type="ARBA" id="ARBA00021330"/>
    </source>
</evidence>
<evidence type="ECO:0000256" key="6">
    <source>
        <dbReference type="ARBA" id="ARBA00022691"/>
    </source>
</evidence>
<keyword evidence="10" id="KW-0943">RNA-mediated gene silencing</keyword>
<evidence type="ECO:0000256" key="9">
    <source>
        <dbReference type="ARBA" id="ARBA00022884"/>
    </source>
</evidence>
<accession>E9SHU4</accession>
<dbReference type="GO" id="GO:0046872">
    <property type="term" value="F:metal ion binding"/>
    <property type="evidence" value="ECO:0007669"/>
    <property type="project" value="UniProtKB-KW"/>
</dbReference>
<dbReference type="InterPro" id="IPR024026">
    <property type="entry name" value="3'-RNA_MeTfrase_Hen1_bac"/>
</dbReference>
<dbReference type="EC" id="2.1.1.386" evidence="11"/>
<dbReference type="InterPro" id="IPR024740">
    <property type="entry name" value="Hen1_N"/>
</dbReference>
<gene>
    <name evidence="15" type="ORF">CUS_7044</name>
</gene>
<comment type="cofactor">
    <cofactor evidence="1">
        <name>Mg(2+)</name>
        <dbReference type="ChEBI" id="CHEBI:18420"/>
    </cofactor>
</comment>
<evidence type="ECO:0000259" key="14">
    <source>
        <dbReference type="Pfam" id="PF12623"/>
    </source>
</evidence>
<evidence type="ECO:0000313" key="16">
    <source>
        <dbReference type="Proteomes" id="UP000004259"/>
    </source>
</evidence>
<dbReference type="Proteomes" id="UP000004259">
    <property type="component" value="Unassembled WGS sequence"/>
</dbReference>
<dbReference type="GO" id="GO:0031047">
    <property type="term" value="P:regulatory ncRNA-mediated gene silencing"/>
    <property type="evidence" value="ECO:0007669"/>
    <property type="project" value="UniProtKB-KW"/>
</dbReference>
<name>E9SHU4_RUMAL</name>
<dbReference type="InterPro" id="IPR038546">
    <property type="entry name" value="Hen1_N_sf"/>
</dbReference>
<evidence type="ECO:0000256" key="11">
    <source>
        <dbReference type="ARBA" id="ARBA00035025"/>
    </source>
</evidence>
<dbReference type="Pfam" id="PF12623">
    <property type="entry name" value="Hen1_L"/>
    <property type="match status" value="1"/>
</dbReference>
<keyword evidence="8" id="KW-0460">Magnesium</keyword>
<dbReference type="GO" id="GO:0003723">
    <property type="term" value="F:RNA binding"/>
    <property type="evidence" value="ECO:0007669"/>
    <property type="project" value="UniProtKB-KW"/>
</dbReference>
<protein>
    <recommendedName>
        <fullName evidence="3">Small RNA 2'-O-methyltransferase</fullName>
        <ecNumber evidence="11">2.1.1.386</ecNumber>
    </recommendedName>
</protein>